<dbReference type="RefSeq" id="WP_141086407.1">
    <property type="nucleotide sequence ID" value="NZ_PITP01000880.1"/>
</dbReference>
<keyword evidence="2" id="KW-0808">Transferase</keyword>
<dbReference type="EC" id="2.4.1.56" evidence="2"/>
<dbReference type="InterPro" id="IPR001296">
    <property type="entry name" value="Glyco_trans_1"/>
</dbReference>
<evidence type="ECO:0000313" key="3">
    <source>
        <dbReference type="Proteomes" id="UP000233549"/>
    </source>
</evidence>
<organism evidence="2 3">
    <name type="scientific">Escherichia coli</name>
    <dbReference type="NCBI Taxonomy" id="562"/>
    <lineage>
        <taxon>Bacteria</taxon>
        <taxon>Pseudomonadati</taxon>
        <taxon>Pseudomonadota</taxon>
        <taxon>Gammaproteobacteria</taxon>
        <taxon>Enterobacterales</taxon>
        <taxon>Enterobacteriaceae</taxon>
        <taxon>Escherichia</taxon>
    </lineage>
</organism>
<feature type="non-terminal residue" evidence="2">
    <location>
        <position position="1"/>
    </location>
</feature>
<name>A0AAP8LA47_ECOLX</name>
<comment type="caution">
    <text evidence="2">The sequence shown here is derived from an EMBL/GenBank/DDBJ whole genome shotgun (WGS) entry which is preliminary data.</text>
</comment>
<evidence type="ECO:0000259" key="1">
    <source>
        <dbReference type="Pfam" id="PF00534"/>
    </source>
</evidence>
<feature type="domain" description="Glycosyl transferase family 1" evidence="1">
    <location>
        <begin position="2"/>
        <end position="92"/>
    </location>
</feature>
<dbReference type="PANTHER" id="PTHR12526:SF637">
    <property type="entry name" value="GLYCOSYLTRANSFERASE EPSF-RELATED"/>
    <property type="match status" value="1"/>
</dbReference>
<gene>
    <name evidence="2" type="ORF">CWS33_31420</name>
</gene>
<dbReference type="GO" id="GO:0008917">
    <property type="term" value="F:lipopolysaccharide N-acetylglucosaminyltransferase activity"/>
    <property type="evidence" value="ECO:0007669"/>
    <property type="project" value="UniProtKB-EC"/>
</dbReference>
<accession>A0AAP8LA47</accession>
<dbReference type="EMBL" id="PITP01000880">
    <property type="protein sequence ID" value="PKD78217.1"/>
    <property type="molecule type" value="Genomic_DNA"/>
</dbReference>
<keyword evidence="2" id="KW-0328">Glycosyltransferase</keyword>
<feature type="non-terminal residue" evidence="2">
    <location>
        <position position="93"/>
    </location>
</feature>
<reference evidence="2 3" key="1">
    <citation type="submission" date="2017-12" db="EMBL/GenBank/DDBJ databases">
        <title>Rapid rising of carbapenem-resistant Enterobacteriaceae(CRE) and emergence of colistin resistance genemcr-1 in CRE in the hospital of Henan, China.</title>
        <authorList>
            <person name="Sun Q."/>
            <person name="Zhang R."/>
            <person name="Li Y."/>
            <person name="Shen Y."/>
            <person name="Zhang Y."/>
            <person name="Yang J."/>
            <person name="Shu L."/>
            <person name="Zhou H."/>
            <person name="Wang Y."/>
            <person name="Wang B."/>
            <person name="Shen Z."/>
        </authorList>
    </citation>
    <scope>NUCLEOTIDE SEQUENCE [LARGE SCALE GENOMIC DNA]</scope>
    <source>
        <strain evidence="2 3">3512</strain>
    </source>
</reference>
<dbReference type="SUPFAM" id="SSF53756">
    <property type="entry name" value="UDP-Glycosyltransferase/glycogen phosphorylase"/>
    <property type="match status" value="1"/>
</dbReference>
<sequence>AHKNLKLVVIGDYTEMSKSDKGAYQRNVREIAKRLKDRCIMLGSIPPEKMHCYYPLADLVVIPSQFQDPFCMVAIEAMGAGKPVLVSTRGGMT</sequence>
<dbReference type="Pfam" id="PF00534">
    <property type="entry name" value="Glycos_transf_1"/>
    <property type="match status" value="1"/>
</dbReference>
<dbReference type="AlphaFoldDB" id="A0AAP8LA47"/>
<dbReference type="PANTHER" id="PTHR12526">
    <property type="entry name" value="GLYCOSYLTRANSFERASE"/>
    <property type="match status" value="1"/>
</dbReference>
<dbReference type="Gene3D" id="3.40.50.2000">
    <property type="entry name" value="Glycogen Phosphorylase B"/>
    <property type="match status" value="1"/>
</dbReference>
<protein>
    <submittedName>
        <fullName evidence="2">UDP-glucose--(Glucosyl)LPS alpha-1,2-glucosyltransferase</fullName>
        <ecNumber evidence="2">2.4.1.56</ecNumber>
    </submittedName>
</protein>
<evidence type="ECO:0000313" key="2">
    <source>
        <dbReference type="EMBL" id="PKD78217.1"/>
    </source>
</evidence>
<proteinExistence type="predicted"/>
<dbReference type="Proteomes" id="UP000233549">
    <property type="component" value="Unassembled WGS sequence"/>
</dbReference>